<evidence type="ECO:0000313" key="4">
    <source>
        <dbReference type="EMBL" id="SEI49001.1"/>
    </source>
</evidence>
<dbReference type="Gene3D" id="3.40.50.2000">
    <property type="entry name" value="Glycogen Phosphorylase B"/>
    <property type="match status" value="2"/>
</dbReference>
<dbReference type="STRING" id="402734.SAMN05660918_0898"/>
<dbReference type="RefSeq" id="WP_091308621.1">
    <property type="nucleotide sequence ID" value="NZ_CBCSJU010000001.1"/>
</dbReference>
<dbReference type="GO" id="GO:0009103">
    <property type="term" value="P:lipopolysaccharide biosynthetic process"/>
    <property type="evidence" value="ECO:0007669"/>
    <property type="project" value="TreeGrafter"/>
</dbReference>
<evidence type="ECO:0000313" key="5">
    <source>
        <dbReference type="Proteomes" id="UP000199702"/>
    </source>
</evidence>
<accession>A0A1H6QZA8</accession>
<keyword evidence="1 4" id="KW-0808">Transferase</keyword>
<protein>
    <submittedName>
        <fullName evidence="4">Glycosyltransferase involved in cell wall bisynthesis</fullName>
    </submittedName>
</protein>
<feature type="domain" description="Glycosyl transferase family 1" evidence="2">
    <location>
        <begin position="224"/>
        <end position="369"/>
    </location>
</feature>
<evidence type="ECO:0000259" key="2">
    <source>
        <dbReference type="Pfam" id="PF00534"/>
    </source>
</evidence>
<gene>
    <name evidence="4" type="ORF">SAMN05660918_0898</name>
</gene>
<evidence type="ECO:0000256" key="1">
    <source>
        <dbReference type="ARBA" id="ARBA00022679"/>
    </source>
</evidence>
<dbReference type="Proteomes" id="UP000199702">
    <property type="component" value="Unassembled WGS sequence"/>
</dbReference>
<proteinExistence type="predicted"/>
<dbReference type="AlphaFoldDB" id="A0A1H6QZA8"/>
<organism evidence="4 5">
    <name type="scientific">Flavobacterium terrigena</name>
    <dbReference type="NCBI Taxonomy" id="402734"/>
    <lineage>
        <taxon>Bacteria</taxon>
        <taxon>Pseudomonadati</taxon>
        <taxon>Bacteroidota</taxon>
        <taxon>Flavobacteriia</taxon>
        <taxon>Flavobacteriales</taxon>
        <taxon>Flavobacteriaceae</taxon>
        <taxon>Flavobacterium</taxon>
    </lineage>
</organism>
<feature type="domain" description="Glycosyltransferase subfamily 4-like N-terminal" evidence="3">
    <location>
        <begin position="19"/>
        <end position="215"/>
    </location>
</feature>
<dbReference type="SUPFAM" id="SSF53756">
    <property type="entry name" value="UDP-Glycosyltransferase/glycogen phosphorylase"/>
    <property type="match status" value="1"/>
</dbReference>
<dbReference type="OrthoDB" id="9768685at2"/>
<dbReference type="EMBL" id="FNYA01000001">
    <property type="protein sequence ID" value="SEI49001.1"/>
    <property type="molecule type" value="Genomic_DNA"/>
</dbReference>
<dbReference type="GO" id="GO:0016757">
    <property type="term" value="F:glycosyltransferase activity"/>
    <property type="evidence" value="ECO:0007669"/>
    <property type="project" value="InterPro"/>
</dbReference>
<reference evidence="5" key="1">
    <citation type="submission" date="2016-10" db="EMBL/GenBank/DDBJ databases">
        <authorList>
            <person name="Varghese N."/>
            <person name="Submissions S."/>
        </authorList>
    </citation>
    <scope>NUCLEOTIDE SEQUENCE [LARGE SCALE GENOMIC DNA]</scope>
    <source>
        <strain evidence="5">DSM 17934</strain>
    </source>
</reference>
<evidence type="ECO:0000259" key="3">
    <source>
        <dbReference type="Pfam" id="PF13439"/>
    </source>
</evidence>
<dbReference type="InterPro" id="IPR001296">
    <property type="entry name" value="Glyco_trans_1"/>
</dbReference>
<sequence>MKVLQINSVSGYGSTGSICEEIAATLESEGHECYIAYGQLTASYKNNFKIGTKIENHLHNLGSRIIGKQGYFTKNGTIKLVTFIEKYKPDVIHLHNLHGNYLNLPILFSFLRNYQGKIVYTLHDCWAFTGKCAHYTSANCYKWQTECNACPQVQKYPSSLFLDYSSEMFRDKKEWLTNLPNLEIITVSNWLESQVRQSFLKEKNIKTIYNWIDIEVFKPIKLEDNSFQKQINTSKFTLLFVSAYWQKDDEKWLNLIQLASNLSEEFQLIIVGNIDKNCKIPKNVIPIGYISSKQKMAELYNIADVYVHLSLEDTFGKVIAEALSCGTPVIVYNTTACPEIVGENCGYVVEKENISQMSESINRIKSNTKDYYSQNCISFVKCNFLKQPNINKTINLYHSTN</sequence>
<dbReference type="PANTHER" id="PTHR46401">
    <property type="entry name" value="GLYCOSYLTRANSFERASE WBBK-RELATED"/>
    <property type="match status" value="1"/>
</dbReference>
<name>A0A1H6QZA8_9FLAO</name>
<dbReference type="Pfam" id="PF13439">
    <property type="entry name" value="Glyco_transf_4"/>
    <property type="match status" value="1"/>
</dbReference>
<dbReference type="InterPro" id="IPR028098">
    <property type="entry name" value="Glyco_trans_4-like_N"/>
</dbReference>
<keyword evidence="5" id="KW-1185">Reference proteome</keyword>
<dbReference type="Pfam" id="PF00534">
    <property type="entry name" value="Glycos_transf_1"/>
    <property type="match status" value="1"/>
</dbReference>
<dbReference type="PANTHER" id="PTHR46401:SF2">
    <property type="entry name" value="GLYCOSYLTRANSFERASE WBBK-RELATED"/>
    <property type="match status" value="1"/>
</dbReference>